<dbReference type="PANTHER" id="PTHR46292">
    <property type="entry name" value="COILED-COIL DOMAIN-CONTAINING PROTEIN 102A"/>
    <property type="match status" value="1"/>
</dbReference>
<sequence length="320" mass="36605">MWPEVEEDPKSEISLLVSSVPRTPRPLEESVVDEINEPMAQSPAVHNRYWDSNDSFRLCSSAGRCTHESWDVCEMARLEEINETRNRSAQMERTMRWWTECTANWRGKWKQMKDERNWARAETEAALEQLKEANEKIDSLQSMKRRSDSDIARLKAQLTTALNLSDNKELIQKLFATATAEKNTQTEEGATVSAPEAAQWPSNSFSNGFRDASAQRDPSDEGDDELADELERKVNALSTRCSELETLYSEAKTELATLRERPPQAPVKLNKEIELLKTERDEAHNEVETLKMEKEFLMQQLKMLKKSATTSTSTESLANK</sequence>
<organism evidence="4 5">
    <name type="scientific">Steinernema glaseri</name>
    <dbReference type="NCBI Taxonomy" id="37863"/>
    <lineage>
        <taxon>Eukaryota</taxon>
        <taxon>Metazoa</taxon>
        <taxon>Ecdysozoa</taxon>
        <taxon>Nematoda</taxon>
        <taxon>Chromadorea</taxon>
        <taxon>Rhabditida</taxon>
        <taxon>Tylenchina</taxon>
        <taxon>Panagrolaimomorpha</taxon>
        <taxon>Strongyloidoidea</taxon>
        <taxon>Steinernematidae</taxon>
        <taxon>Steinernema</taxon>
    </lineage>
</organism>
<feature type="coiled-coil region" evidence="2">
    <location>
        <begin position="227"/>
        <end position="307"/>
    </location>
</feature>
<dbReference type="WBParaSite" id="L893_g27563.t1">
    <property type="protein sequence ID" value="L893_g27563.t1"/>
    <property type="gene ID" value="L893_g27563"/>
</dbReference>
<feature type="region of interest" description="Disordered" evidence="3">
    <location>
        <begin position="182"/>
        <end position="224"/>
    </location>
</feature>
<protein>
    <submittedName>
        <fullName evidence="5">Myosin_tail_1 domain-containing protein</fullName>
    </submittedName>
</protein>
<keyword evidence="1 2" id="KW-0175">Coiled coil</keyword>
<proteinExistence type="predicted"/>
<keyword evidence="4" id="KW-1185">Reference proteome</keyword>
<evidence type="ECO:0000313" key="5">
    <source>
        <dbReference type="WBParaSite" id="L893_g27563.t1"/>
    </source>
</evidence>
<dbReference type="AlphaFoldDB" id="A0A1I7ZLC0"/>
<evidence type="ECO:0000256" key="1">
    <source>
        <dbReference type="ARBA" id="ARBA00023054"/>
    </source>
</evidence>
<reference evidence="5" key="1">
    <citation type="submission" date="2016-11" db="UniProtKB">
        <authorList>
            <consortium name="WormBaseParasite"/>
        </authorList>
    </citation>
    <scope>IDENTIFICATION</scope>
</reference>
<accession>A0A1I7ZLC0</accession>
<evidence type="ECO:0000313" key="4">
    <source>
        <dbReference type="Proteomes" id="UP000095287"/>
    </source>
</evidence>
<evidence type="ECO:0000256" key="3">
    <source>
        <dbReference type="SAM" id="MobiDB-lite"/>
    </source>
</evidence>
<dbReference type="Proteomes" id="UP000095287">
    <property type="component" value="Unplaced"/>
</dbReference>
<name>A0A1I7ZLC0_9BILA</name>
<feature type="coiled-coil region" evidence="2">
    <location>
        <begin position="116"/>
        <end position="157"/>
    </location>
</feature>
<dbReference type="PANTHER" id="PTHR46292:SF1">
    <property type="entry name" value="COILED-COIL DOMAIN-CONTAINING PROTEIN 102A"/>
    <property type="match status" value="1"/>
</dbReference>
<evidence type="ECO:0000256" key="2">
    <source>
        <dbReference type="SAM" id="Coils"/>
    </source>
</evidence>